<evidence type="ECO:0000313" key="3">
    <source>
        <dbReference type="Proteomes" id="UP001213015"/>
    </source>
</evidence>
<name>A0AAP3GWM7_9LACO</name>
<organism evidence="2 3">
    <name type="scientific">Lactobacillus mulieris</name>
    <dbReference type="NCBI Taxonomy" id="2508708"/>
    <lineage>
        <taxon>Bacteria</taxon>
        <taxon>Bacillati</taxon>
        <taxon>Bacillota</taxon>
        <taxon>Bacilli</taxon>
        <taxon>Lactobacillales</taxon>
        <taxon>Lactobacillaceae</taxon>
        <taxon>Lactobacillus</taxon>
    </lineage>
</organism>
<feature type="region of interest" description="Disordered" evidence="1">
    <location>
        <begin position="16"/>
        <end position="46"/>
    </location>
</feature>
<proteinExistence type="predicted"/>
<dbReference type="InterPro" id="IPR047909">
    <property type="entry name" value="SPJ_0845-like_N"/>
</dbReference>
<protein>
    <submittedName>
        <fullName evidence="2">Uncharacterized protein</fullName>
    </submittedName>
</protein>
<comment type="caution">
    <text evidence="2">The sequence shown here is derived from an EMBL/GenBank/DDBJ whole genome shotgun (WGS) entry which is preliminary data.</text>
</comment>
<gene>
    <name evidence="2" type="ORF">L2422_04735</name>
</gene>
<accession>A0AAP3GWM7</accession>
<evidence type="ECO:0000313" key="2">
    <source>
        <dbReference type="EMBL" id="MCZ3844825.1"/>
    </source>
</evidence>
<dbReference type="Proteomes" id="UP001213015">
    <property type="component" value="Unassembled WGS sequence"/>
</dbReference>
<dbReference type="AlphaFoldDB" id="A0AAP3GWM7"/>
<reference evidence="2" key="1">
    <citation type="submission" date="2022-01" db="EMBL/GenBank/DDBJ databases">
        <title>VMRC isolate genome collection.</title>
        <authorList>
            <person name="France M."/>
            <person name="Rutt L."/>
            <person name="Humphrys M."/>
            <person name="Ravel J."/>
        </authorList>
    </citation>
    <scope>NUCLEOTIDE SEQUENCE</scope>
    <source>
        <strain evidence="2">C0127B5</strain>
    </source>
</reference>
<dbReference type="GeneID" id="97459337"/>
<dbReference type="NCBIfam" id="NF040897">
    <property type="entry name" value="SPJ_0845_Nterm"/>
    <property type="match status" value="1"/>
</dbReference>
<evidence type="ECO:0000256" key="1">
    <source>
        <dbReference type="SAM" id="MobiDB-lite"/>
    </source>
</evidence>
<dbReference type="EMBL" id="JAKHLF010000006">
    <property type="protein sequence ID" value="MCZ3844825.1"/>
    <property type="molecule type" value="Genomic_DNA"/>
</dbReference>
<dbReference type="RefSeq" id="WP_006586598.1">
    <property type="nucleotide sequence ID" value="NZ_CABMGH010000015.1"/>
</dbReference>
<sequence>MGLTFKREDELEKMLNQFAIFPDDPKKTAKQKGKKGSEQKPNEKNE</sequence>
<feature type="compositionally biased region" description="Basic and acidic residues" evidence="1">
    <location>
        <begin position="35"/>
        <end position="46"/>
    </location>
</feature>